<dbReference type="PANTHER" id="PTHR13087">
    <property type="entry name" value="NF-KAPPA B ACTIVATING PROTEIN"/>
    <property type="match status" value="1"/>
</dbReference>
<comment type="similarity">
    <text evidence="1">Belongs to the NKAP family.</text>
</comment>
<dbReference type="GO" id="GO:0003682">
    <property type="term" value="F:chromatin binding"/>
    <property type="evidence" value="ECO:0007669"/>
    <property type="project" value="InterPro"/>
</dbReference>
<organism evidence="4 5">
    <name type="scientific">Trichuris muris</name>
    <name type="common">Mouse whipworm</name>
    <dbReference type="NCBI Taxonomy" id="70415"/>
    <lineage>
        <taxon>Eukaryota</taxon>
        <taxon>Metazoa</taxon>
        <taxon>Ecdysozoa</taxon>
        <taxon>Nematoda</taxon>
        <taxon>Enoplea</taxon>
        <taxon>Dorylaimia</taxon>
        <taxon>Trichinellida</taxon>
        <taxon>Trichuridae</taxon>
        <taxon>Trichuris</taxon>
    </lineage>
</organism>
<dbReference type="AlphaFoldDB" id="A0A5S6R0N4"/>
<evidence type="ECO:0000259" key="3">
    <source>
        <dbReference type="Pfam" id="PF06047"/>
    </source>
</evidence>
<dbReference type="STRING" id="70415.A0A5S6R0N4"/>
<feature type="region of interest" description="Disordered" evidence="2">
    <location>
        <begin position="1"/>
        <end position="174"/>
    </location>
</feature>
<dbReference type="GO" id="GO:0010468">
    <property type="term" value="P:regulation of gene expression"/>
    <property type="evidence" value="ECO:0007669"/>
    <property type="project" value="TreeGrafter"/>
</dbReference>
<feature type="domain" description="NF-kappa-B-activating protein C-terminal" evidence="3">
    <location>
        <begin position="212"/>
        <end position="311"/>
    </location>
</feature>
<feature type="compositionally biased region" description="Low complexity" evidence="2">
    <location>
        <begin position="48"/>
        <end position="57"/>
    </location>
</feature>
<dbReference type="PANTHER" id="PTHR13087:SF0">
    <property type="entry name" value="NFKB ACTIVATING PROTEIN LIKE"/>
    <property type="match status" value="1"/>
</dbReference>
<dbReference type="InterPro" id="IPR040466">
    <property type="entry name" value="NKAP"/>
</dbReference>
<keyword evidence="4" id="KW-1185">Reference proteome</keyword>
<evidence type="ECO:0000313" key="4">
    <source>
        <dbReference type="Proteomes" id="UP000046395"/>
    </source>
</evidence>
<sequence length="316" mass="35920">MKHSYEGSSSDRSTHDDNYRRDRSRRSRVVYENGSSRRYDRRGHRSTYGRSGSSSSSRSDRSTASRGLSRTAKKRPSIKQNSVNRRLEARIALADKGVSGLWNRSPSFRDFSGSDSGDSAAQNKAKKSRKHKNERKRKSHTTEKSEKHQDKSESEKQVAEQPTNHVSTDDGEVEWVEVTKDSLASATEQSDDEGIIGPMPGKLSHLEAAKRVDYGRNLLPGEGAAMAAYIAEGKRIPRRGEIGLTSEEIEKFENVGFVMSGTRHRRMEATRLRKENQIYSAEEKRMLSMFSKEERSKKENVILSQFRELITKKMKE</sequence>
<evidence type="ECO:0000256" key="1">
    <source>
        <dbReference type="ARBA" id="ARBA00009313"/>
    </source>
</evidence>
<feature type="compositionally biased region" description="Basic and acidic residues" evidence="2">
    <location>
        <begin position="12"/>
        <end position="21"/>
    </location>
</feature>
<evidence type="ECO:0000313" key="5">
    <source>
        <dbReference type="WBParaSite" id="TMUE_3000012874.1"/>
    </source>
</evidence>
<proteinExistence type="inferred from homology"/>
<feature type="compositionally biased region" description="Low complexity" evidence="2">
    <location>
        <begin position="104"/>
        <end position="119"/>
    </location>
</feature>
<dbReference type="GO" id="GO:0005634">
    <property type="term" value="C:nucleus"/>
    <property type="evidence" value="ECO:0007669"/>
    <property type="project" value="TreeGrafter"/>
</dbReference>
<protein>
    <submittedName>
        <fullName evidence="5">Nkap_C domain-containing protein</fullName>
    </submittedName>
</protein>
<dbReference type="Pfam" id="PF06047">
    <property type="entry name" value="Nkap_C"/>
    <property type="match status" value="1"/>
</dbReference>
<feature type="compositionally biased region" description="Basic and acidic residues" evidence="2">
    <location>
        <begin position="140"/>
        <end position="158"/>
    </location>
</feature>
<accession>A0A5S6R0N4</accession>
<name>A0A5S6R0N4_TRIMR</name>
<feature type="compositionally biased region" description="Polar residues" evidence="2">
    <location>
        <begin position="1"/>
        <end position="11"/>
    </location>
</feature>
<reference evidence="5" key="1">
    <citation type="submission" date="2019-12" db="UniProtKB">
        <authorList>
            <consortium name="WormBaseParasite"/>
        </authorList>
    </citation>
    <scope>IDENTIFICATION</scope>
</reference>
<feature type="compositionally biased region" description="Basic residues" evidence="2">
    <location>
        <begin position="124"/>
        <end position="139"/>
    </location>
</feature>
<evidence type="ECO:0000256" key="2">
    <source>
        <dbReference type="SAM" id="MobiDB-lite"/>
    </source>
</evidence>
<dbReference type="Proteomes" id="UP000046395">
    <property type="component" value="Unassembled WGS sequence"/>
</dbReference>
<dbReference type="InterPro" id="IPR009269">
    <property type="entry name" value="NKAP_C"/>
</dbReference>
<dbReference type="WBParaSite" id="TMUE_3000012874.1">
    <property type="protein sequence ID" value="TMUE_3000012874.1"/>
    <property type="gene ID" value="WBGene00285557"/>
</dbReference>